<keyword evidence="1" id="KW-0732">Signal</keyword>
<reference evidence="2 3" key="1">
    <citation type="submission" date="2017-02" db="EMBL/GenBank/DDBJ databases">
        <title>Ketogulonicigenium robustum SPU B003 Genome sequencing and assembly.</title>
        <authorList>
            <person name="Li Y."/>
            <person name="Liu L."/>
            <person name="Wang C."/>
            <person name="Zhang M."/>
            <person name="Zhang T."/>
            <person name="Zhang Y."/>
        </authorList>
    </citation>
    <scope>NUCLEOTIDE SEQUENCE [LARGE SCALE GENOMIC DNA]</scope>
    <source>
        <strain evidence="2 3">SPU_B003</strain>
    </source>
</reference>
<protein>
    <submittedName>
        <fullName evidence="2">Uncharacterized protein</fullName>
    </submittedName>
</protein>
<dbReference type="Proteomes" id="UP000242447">
    <property type="component" value="Chromosome"/>
</dbReference>
<organism evidence="2 3">
    <name type="scientific">Ketogulonicigenium robustum</name>
    <dbReference type="NCBI Taxonomy" id="92947"/>
    <lineage>
        <taxon>Bacteria</taxon>
        <taxon>Pseudomonadati</taxon>
        <taxon>Pseudomonadota</taxon>
        <taxon>Alphaproteobacteria</taxon>
        <taxon>Rhodobacterales</taxon>
        <taxon>Roseobacteraceae</taxon>
        <taxon>Ketogulonicigenium</taxon>
    </lineage>
</organism>
<feature type="signal peptide" evidence="1">
    <location>
        <begin position="1"/>
        <end position="21"/>
    </location>
</feature>
<name>A0A1W6NZY6_9RHOB</name>
<evidence type="ECO:0000256" key="1">
    <source>
        <dbReference type="SAM" id="SignalP"/>
    </source>
</evidence>
<proteinExistence type="predicted"/>
<dbReference type="RefSeq" id="WP_085786105.1">
    <property type="nucleotide sequence ID" value="NZ_CP019937.1"/>
</dbReference>
<feature type="chain" id="PRO_5012823010" evidence="1">
    <location>
        <begin position="22"/>
        <end position="105"/>
    </location>
</feature>
<gene>
    <name evidence="2" type="ORF">BVG79_01231</name>
</gene>
<keyword evidence="3" id="KW-1185">Reference proteome</keyword>
<sequence>MIRSFLVAAAITAAVPVAAQAALSGFHDRAEQITTILQSTDVANTARQAPIESLEFDGQRNDRLLKWEADFGECDLDIYLQAHAPQGVGKTTYTVARIQADDDCR</sequence>
<dbReference type="AlphaFoldDB" id="A0A1W6NZY6"/>
<evidence type="ECO:0000313" key="2">
    <source>
        <dbReference type="EMBL" id="ARO14577.1"/>
    </source>
</evidence>
<dbReference type="OrthoDB" id="8378008at2"/>
<dbReference type="EMBL" id="CP019937">
    <property type="protein sequence ID" value="ARO14577.1"/>
    <property type="molecule type" value="Genomic_DNA"/>
</dbReference>
<evidence type="ECO:0000313" key="3">
    <source>
        <dbReference type="Proteomes" id="UP000242447"/>
    </source>
</evidence>
<accession>A0A1W6NZY6</accession>
<dbReference type="KEGG" id="kro:BVG79_01231"/>